<keyword evidence="2 7" id="KW-0808">Transferase</keyword>
<keyword evidence="8" id="KW-1185">Reference proteome</keyword>
<dbReference type="PANTHER" id="PTHR43712:SF2">
    <property type="entry name" value="O-METHYLTRANSFERASE CICE"/>
    <property type="match status" value="1"/>
</dbReference>
<feature type="active site" description="Proton acceptor" evidence="4">
    <location>
        <position position="243"/>
    </location>
</feature>
<evidence type="ECO:0000313" key="8">
    <source>
        <dbReference type="Proteomes" id="UP000198923"/>
    </source>
</evidence>
<dbReference type="Gene3D" id="3.40.50.150">
    <property type="entry name" value="Vaccinia Virus protein VP39"/>
    <property type="match status" value="1"/>
</dbReference>
<sequence length="334" mass="35966">MNSDVDPVWDAVSNLSRFASLSVAAELGCADHLAEGPLPVTELADRCGAHAPSLRRVMRHLASFGVVKRTSTDVYALTEHGTALRSGVPGSRRAAVRMLAEPAFWYSLGMLPNTVKHGRSAFVQRYGPLYRYLAENPLSGRLFDDYMRARAVPFTEGLPRCYDFSGVGSMVDVAGGQGHLLAAVLRANPGMRGVLFELPSVIPGAREALAAEGLAGRVEFTAGDYFDGVPPGADAYLLAAVIHNWDDGDATRILSNVRRAMRDASRLLILEFVLPDDDSPHRGKDVDMRMLALFGDGTERTRSEYGALLDKAGLSLCRVIDLPGEAALIEAVPA</sequence>
<evidence type="ECO:0000256" key="3">
    <source>
        <dbReference type="ARBA" id="ARBA00022691"/>
    </source>
</evidence>
<dbReference type="InterPro" id="IPR036390">
    <property type="entry name" value="WH_DNA-bd_sf"/>
</dbReference>
<dbReference type="STRING" id="504805.SAMN05421505_105217"/>
<dbReference type="GO" id="GO:0032259">
    <property type="term" value="P:methylation"/>
    <property type="evidence" value="ECO:0007669"/>
    <property type="project" value="UniProtKB-KW"/>
</dbReference>
<proteinExistence type="predicted"/>
<feature type="domain" description="O-methyltransferase dimerisation" evidence="6">
    <location>
        <begin position="15"/>
        <end position="83"/>
    </location>
</feature>
<dbReference type="OrthoDB" id="4145676at2"/>
<dbReference type="InterPro" id="IPR029063">
    <property type="entry name" value="SAM-dependent_MTases_sf"/>
</dbReference>
<evidence type="ECO:0000259" key="6">
    <source>
        <dbReference type="Pfam" id="PF08100"/>
    </source>
</evidence>
<dbReference type="SUPFAM" id="SSF53335">
    <property type="entry name" value="S-adenosyl-L-methionine-dependent methyltransferases"/>
    <property type="match status" value="1"/>
</dbReference>
<dbReference type="Pfam" id="PF00891">
    <property type="entry name" value="Methyltransf_2"/>
    <property type="match status" value="1"/>
</dbReference>
<dbReference type="PIRSF" id="PIRSF005739">
    <property type="entry name" value="O-mtase"/>
    <property type="match status" value="1"/>
</dbReference>
<dbReference type="PANTHER" id="PTHR43712">
    <property type="entry name" value="PUTATIVE (AFU_ORTHOLOGUE AFUA_4G14580)-RELATED"/>
    <property type="match status" value="1"/>
</dbReference>
<dbReference type="Pfam" id="PF08100">
    <property type="entry name" value="Dimerisation"/>
    <property type="match status" value="1"/>
</dbReference>
<protein>
    <submittedName>
        <fullName evidence="7">O-methyltransferase</fullName>
    </submittedName>
</protein>
<dbReference type="InterPro" id="IPR036388">
    <property type="entry name" value="WH-like_DNA-bd_sf"/>
</dbReference>
<dbReference type="InterPro" id="IPR016461">
    <property type="entry name" value="COMT-like"/>
</dbReference>
<dbReference type="Gene3D" id="1.10.10.10">
    <property type="entry name" value="Winged helix-like DNA-binding domain superfamily/Winged helix DNA-binding domain"/>
    <property type="match status" value="1"/>
</dbReference>
<reference evidence="7 8" key="1">
    <citation type="submission" date="2016-10" db="EMBL/GenBank/DDBJ databases">
        <authorList>
            <person name="de Groot N.N."/>
        </authorList>
    </citation>
    <scope>NUCLEOTIDE SEQUENCE [LARGE SCALE GENOMIC DNA]</scope>
    <source>
        <strain evidence="7 8">CPCC 201354</strain>
    </source>
</reference>
<dbReference type="EMBL" id="FNCN01000005">
    <property type="protein sequence ID" value="SDG57504.1"/>
    <property type="molecule type" value="Genomic_DNA"/>
</dbReference>
<keyword evidence="1 7" id="KW-0489">Methyltransferase</keyword>
<dbReference type="GO" id="GO:0046983">
    <property type="term" value="F:protein dimerization activity"/>
    <property type="evidence" value="ECO:0007669"/>
    <property type="project" value="InterPro"/>
</dbReference>
<name>A0A1G7VCM5_9ACTN</name>
<gene>
    <name evidence="7" type="ORF">SAMN05421505_105217</name>
</gene>
<evidence type="ECO:0000313" key="7">
    <source>
        <dbReference type="EMBL" id="SDG57504.1"/>
    </source>
</evidence>
<evidence type="ECO:0000256" key="2">
    <source>
        <dbReference type="ARBA" id="ARBA00022679"/>
    </source>
</evidence>
<dbReference type="PROSITE" id="PS51683">
    <property type="entry name" value="SAM_OMT_II"/>
    <property type="match status" value="1"/>
</dbReference>
<dbReference type="GO" id="GO:0008171">
    <property type="term" value="F:O-methyltransferase activity"/>
    <property type="evidence" value="ECO:0007669"/>
    <property type="project" value="InterPro"/>
</dbReference>
<organism evidence="7 8">
    <name type="scientific">Sinosporangium album</name>
    <dbReference type="NCBI Taxonomy" id="504805"/>
    <lineage>
        <taxon>Bacteria</taxon>
        <taxon>Bacillati</taxon>
        <taxon>Actinomycetota</taxon>
        <taxon>Actinomycetes</taxon>
        <taxon>Streptosporangiales</taxon>
        <taxon>Streptosporangiaceae</taxon>
        <taxon>Sinosporangium</taxon>
    </lineage>
</organism>
<accession>A0A1G7VCM5</accession>
<keyword evidence="3" id="KW-0949">S-adenosyl-L-methionine</keyword>
<dbReference type="InterPro" id="IPR001077">
    <property type="entry name" value="COMT_C"/>
</dbReference>
<dbReference type="InterPro" id="IPR012967">
    <property type="entry name" value="COMT_dimerisation"/>
</dbReference>
<dbReference type="AlphaFoldDB" id="A0A1G7VCM5"/>
<dbReference type="RefSeq" id="WP_093169617.1">
    <property type="nucleotide sequence ID" value="NZ_FNCN01000005.1"/>
</dbReference>
<evidence type="ECO:0000259" key="5">
    <source>
        <dbReference type="Pfam" id="PF00891"/>
    </source>
</evidence>
<evidence type="ECO:0000256" key="1">
    <source>
        <dbReference type="ARBA" id="ARBA00022603"/>
    </source>
</evidence>
<feature type="domain" description="O-methyltransferase C-terminal" evidence="5">
    <location>
        <begin position="111"/>
        <end position="314"/>
    </location>
</feature>
<dbReference type="Gene3D" id="1.10.287.1350">
    <property type="match status" value="1"/>
</dbReference>
<dbReference type="Proteomes" id="UP000198923">
    <property type="component" value="Unassembled WGS sequence"/>
</dbReference>
<dbReference type="SUPFAM" id="SSF46785">
    <property type="entry name" value="Winged helix' DNA-binding domain"/>
    <property type="match status" value="1"/>
</dbReference>
<evidence type="ECO:0000256" key="4">
    <source>
        <dbReference type="PIRSR" id="PIRSR005739-1"/>
    </source>
</evidence>